<reference evidence="8 9" key="1">
    <citation type="submission" date="2016-06" db="EMBL/GenBank/DDBJ databases">
        <authorList>
            <person name="Kjaerup R.B."/>
            <person name="Dalgaard T.S."/>
            <person name="Juul-Madsen H.R."/>
        </authorList>
    </citation>
    <scope>NUCLEOTIDE SEQUENCE [LARGE SCALE GENOMIC DNA]</scope>
    <source>
        <strain evidence="8">3</strain>
    </source>
</reference>
<feature type="region of interest" description="Disordered" evidence="4">
    <location>
        <begin position="430"/>
        <end position="454"/>
    </location>
</feature>
<dbReference type="InterPro" id="IPR000160">
    <property type="entry name" value="GGDEF_dom"/>
</dbReference>
<dbReference type="EMBL" id="FLQX01000156">
    <property type="protein sequence ID" value="SBT09760.1"/>
    <property type="molecule type" value="Genomic_DNA"/>
</dbReference>
<evidence type="ECO:0000313" key="9">
    <source>
        <dbReference type="Proteomes" id="UP000199169"/>
    </source>
</evidence>
<comment type="catalytic activity">
    <reaction evidence="2">
        <text>2 GTP = 3',3'-c-di-GMP + 2 diphosphate</text>
        <dbReference type="Rhea" id="RHEA:24898"/>
        <dbReference type="ChEBI" id="CHEBI:33019"/>
        <dbReference type="ChEBI" id="CHEBI:37565"/>
        <dbReference type="ChEBI" id="CHEBI:58805"/>
        <dbReference type="EC" id="2.7.7.65"/>
    </reaction>
</comment>
<dbReference type="InterPro" id="IPR043128">
    <property type="entry name" value="Rev_trsase/Diguanyl_cyclase"/>
</dbReference>
<sequence>MSQPSLFTRWAGRGWPAGKAFTFIGGVFGCILLVLLFWLADDQRLVLDRSQRLLDETVPQTLDHFRLARNIEQLRLEGERVFSGRTPVDRQQALFVVSLLASHPALLADTRAASLAPEVERFLARAARDGMTEERFGEWARLSSRLSLLADDVSIEGVDLATDDLRAVSATMRNSRMKLAVVLALLAVFVSGFVFLVHRHLIRPLQAMDETLAALRSGNPAAPIKPASMLEIRAVEGAIGQLREVMQENEKARQQLALLATTDDLTGMFNRRHFMALAEEEIKRAQRYGRPICVAMADLDFFKKINDGYGHAVGDRVLQSTSALVGQTLRQSDLAGRYGGEEFAFVFPETALKEAHRLTERLRQRAAESRIELTDGVDLQITLSLGLADASSCSLDTALKLADAALYEAKEQGRNRVVIAPLTNGQPLVGIHPPATTVHPSKTARAAESPTAES</sequence>
<accession>A0A1A8XXR6</accession>
<evidence type="ECO:0000256" key="1">
    <source>
        <dbReference type="ARBA" id="ARBA00012528"/>
    </source>
</evidence>
<dbReference type="PROSITE" id="PS50885">
    <property type="entry name" value="HAMP"/>
    <property type="match status" value="1"/>
</dbReference>
<dbReference type="FunFam" id="3.30.70.270:FF:000001">
    <property type="entry name" value="Diguanylate cyclase domain protein"/>
    <property type="match status" value="1"/>
</dbReference>
<evidence type="ECO:0000256" key="5">
    <source>
        <dbReference type="SAM" id="Phobius"/>
    </source>
</evidence>
<evidence type="ECO:0000256" key="3">
    <source>
        <dbReference type="SAM" id="Coils"/>
    </source>
</evidence>
<dbReference type="Gene3D" id="3.30.70.270">
    <property type="match status" value="1"/>
</dbReference>
<dbReference type="Proteomes" id="UP000199169">
    <property type="component" value="Unassembled WGS sequence"/>
</dbReference>
<evidence type="ECO:0000259" key="7">
    <source>
        <dbReference type="PROSITE" id="PS50887"/>
    </source>
</evidence>
<feature type="coiled-coil region" evidence="3">
    <location>
        <begin position="235"/>
        <end position="262"/>
    </location>
</feature>
<name>A0A1A8XXR6_9PROT</name>
<dbReference type="SMART" id="SM00267">
    <property type="entry name" value="GGDEF"/>
    <property type="match status" value="1"/>
</dbReference>
<protein>
    <recommendedName>
        <fullName evidence="1">diguanylate cyclase</fullName>
        <ecNumber evidence="1">2.7.7.65</ecNumber>
    </recommendedName>
</protein>
<evidence type="ECO:0000313" key="8">
    <source>
        <dbReference type="EMBL" id="SBT09760.1"/>
    </source>
</evidence>
<dbReference type="GO" id="GO:0016020">
    <property type="term" value="C:membrane"/>
    <property type="evidence" value="ECO:0007669"/>
    <property type="project" value="InterPro"/>
</dbReference>
<evidence type="ECO:0000256" key="4">
    <source>
        <dbReference type="SAM" id="MobiDB-lite"/>
    </source>
</evidence>
<dbReference type="AlphaFoldDB" id="A0A1A8XXR6"/>
<dbReference type="STRING" id="1860102.ACCAA_760047"/>
<dbReference type="PANTHER" id="PTHR45138">
    <property type="entry name" value="REGULATORY COMPONENTS OF SENSORY TRANSDUCTION SYSTEM"/>
    <property type="match status" value="1"/>
</dbReference>
<dbReference type="CDD" id="cd01949">
    <property type="entry name" value="GGDEF"/>
    <property type="match status" value="1"/>
</dbReference>
<dbReference type="EC" id="2.7.7.65" evidence="1"/>
<keyword evidence="5" id="KW-0812">Transmembrane</keyword>
<evidence type="ECO:0000256" key="2">
    <source>
        <dbReference type="ARBA" id="ARBA00034247"/>
    </source>
</evidence>
<feature type="transmembrane region" description="Helical" evidence="5">
    <location>
        <begin position="20"/>
        <end position="40"/>
    </location>
</feature>
<keyword evidence="5" id="KW-0472">Membrane</keyword>
<gene>
    <name evidence="8" type="ORF">ACCAA_760047</name>
</gene>
<dbReference type="InterPro" id="IPR050469">
    <property type="entry name" value="Diguanylate_Cyclase"/>
</dbReference>
<feature type="domain" description="HAMP" evidence="6">
    <location>
        <begin position="199"/>
        <end position="251"/>
    </location>
</feature>
<dbReference type="PROSITE" id="PS50887">
    <property type="entry name" value="GGDEF"/>
    <property type="match status" value="1"/>
</dbReference>
<dbReference type="Gene3D" id="6.10.340.10">
    <property type="match status" value="1"/>
</dbReference>
<evidence type="ECO:0000259" key="6">
    <source>
        <dbReference type="PROSITE" id="PS50885"/>
    </source>
</evidence>
<dbReference type="SUPFAM" id="SSF55073">
    <property type="entry name" value="Nucleotide cyclase"/>
    <property type="match status" value="1"/>
</dbReference>
<proteinExistence type="predicted"/>
<organism evidence="8 9">
    <name type="scientific">Candidatus Accumulibacter aalborgensis</name>
    <dbReference type="NCBI Taxonomy" id="1860102"/>
    <lineage>
        <taxon>Bacteria</taxon>
        <taxon>Pseudomonadati</taxon>
        <taxon>Pseudomonadota</taxon>
        <taxon>Betaproteobacteria</taxon>
        <taxon>Candidatus Accumulibacter</taxon>
    </lineage>
</organism>
<dbReference type="InterPro" id="IPR003660">
    <property type="entry name" value="HAMP_dom"/>
</dbReference>
<dbReference type="InterPro" id="IPR029787">
    <property type="entry name" value="Nucleotide_cyclase"/>
</dbReference>
<dbReference type="RefSeq" id="WP_186408999.1">
    <property type="nucleotide sequence ID" value="NZ_FLQX01000156.1"/>
</dbReference>
<keyword evidence="9" id="KW-1185">Reference proteome</keyword>
<dbReference type="NCBIfam" id="TIGR00254">
    <property type="entry name" value="GGDEF"/>
    <property type="match status" value="1"/>
</dbReference>
<dbReference type="GO" id="GO:0052621">
    <property type="term" value="F:diguanylate cyclase activity"/>
    <property type="evidence" value="ECO:0007669"/>
    <property type="project" value="UniProtKB-EC"/>
</dbReference>
<feature type="transmembrane region" description="Helical" evidence="5">
    <location>
        <begin position="179"/>
        <end position="198"/>
    </location>
</feature>
<keyword evidence="3" id="KW-0175">Coiled coil</keyword>
<feature type="domain" description="GGDEF" evidence="7">
    <location>
        <begin position="290"/>
        <end position="422"/>
    </location>
</feature>
<dbReference type="PANTHER" id="PTHR45138:SF9">
    <property type="entry name" value="DIGUANYLATE CYCLASE DGCM-RELATED"/>
    <property type="match status" value="1"/>
</dbReference>
<dbReference type="GO" id="GO:0007165">
    <property type="term" value="P:signal transduction"/>
    <property type="evidence" value="ECO:0007669"/>
    <property type="project" value="InterPro"/>
</dbReference>
<keyword evidence="5" id="KW-1133">Transmembrane helix</keyword>
<dbReference type="Pfam" id="PF00990">
    <property type="entry name" value="GGDEF"/>
    <property type="match status" value="1"/>
</dbReference>